<accession>A0A0W8DAX5</accession>
<feature type="compositionally biased region" description="Polar residues" evidence="1">
    <location>
        <begin position="400"/>
        <end position="410"/>
    </location>
</feature>
<dbReference type="GO" id="GO:0015074">
    <property type="term" value="P:DNA integration"/>
    <property type="evidence" value="ECO:0007669"/>
    <property type="project" value="InterPro"/>
</dbReference>
<evidence type="ECO:0000313" key="2">
    <source>
        <dbReference type="EMBL" id="KUF93534.1"/>
    </source>
</evidence>
<dbReference type="AlphaFoldDB" id="A0A0W8DAX5"/>
<name>A0A0W8DAX5_PHYNI</name>
<gene>
    <name evidence="2" type="ORF">AM588_10005967</name>
</gene>
<reference evidence="2 3" key="1">
    <citation type="submission" date="2015-11" db="EMBL/GenBank/DDBJ databases">
        <title>Genomes and virulence difference between two physiological races of Phytophthora nicotianae.</title>
        <authorList>
            <person name="Liu H."/>
            <person name="Ma X."/>
            <person name="Yu H."/>
            <person name="Fang D."/>
            <person name="Li Y."/>
            <person name="Wang X."/>
            <person name="Wang W."/>
            <person name="Dong Y."/>
            <person name="Xiao B."/>
        </authorList>
    </citation>
    <scope>NUCLEOTIDE SEQUENCE [LARGE SCALE GENOMIC DNA]</scope>
    <source>
        <strain evidence="3">race 1</strain>
    </source>
</reference>
<feature type="region of interest" description="Disordered" evidence="1">
    <location>
        <begin position="398"/>
        <end position="423"/>
    </location>
</feature>
<dbReference type="Proteomes" id="UP000054636">
    <property type="component" value="Unassembled WGS sequence"/>
</dbReference>
<dbReference type="GO" id="GO:0003677">
    <property type="term" value="F:DNA binding"/>
    <property type="evidence" value="ECO:0007669"/>
    <property type="project" value="InterPro"/>
</dbReference>
<feature type="region of interest" description="Disordered" evidence="1">
    <location>
        <begin position="121"/>
        <end position="160"/>
    </location>
</feature>
<evidence type="ECO:0000256" key="1">
    <source>
        <dbReference type="SAM" id="MobiDB-lite"/>
    </source>
</evidence>
<dbReference type="Gene3D" id="1.10.443.10">
    <property type="entry name" value="Intergrase catalytic core"/>
    <property type="match status" value="1"/>
</dbReference>
<comment type="caution">
    <text evidence="2">The sequence shown here is derived from an EMBL/GenBank/DDBJ whole genome shotgun (WGS) entry which is preliminary data.</text>
</comment>
<dbReference type="GO" id="GO:0006310">
    <property type="term" value="P:DNA recombination"/>
    <property type="evidence" value="ECO:0007669"/>
    <property type="project" value="InterPro"/>
</dbReference>
<feature type="compositionally biased region" description="Low complexity" evidence="1">
    <location>
        <begin position="125"/>
        <end position="147"/>
    </location>
</feature>
<proteinExistence type="predicted"/>
<sequence>MWHCFGRSSDLGYVQKQHVSVSADGAFYLRLLRVKTAEEQGLTLVPDKDDFLSCPLLTLSVALATQEAPCASLLGHLPALNPQVSTPLDAGAPLYDLLAAEPASLQVAVVPTTAPAATIDSTVDTTASRTSTSPSASTYTTVSSTPSQKKPSGGDVKRGEDSMQGLVNRMLKRVAEPAGLAADLTSHSFRRGGAQHANGDDHLAAQWIFDRGAWDMTKTSKAFAYITNTAREDRKVARVLSGWDADASPTVIDIAEQDHTTRERLGCLQELLFSTCTGLNDQRLNVSTKALSVLTAYLVRYFPQLKALAPDAPIVTRVEECLGAAQICTADLLAWSMALNEEAAVPAQEQEQTEEKTHTCREHDHLLAVIDELIALNKVLAARLAIVEAAQLKTKRAHATTEQEQFQASSDPARKPKRRKKQATNLSATWYEWYTRVPRVWDSSDRQKKSEFRHIVAFMKLFLTEGFALDAKAEDYKDQVLDTGRRAEDAVLAFLKTRGTNAKGAGSVLRVLRPLHKSGVLDERIVAYKRLLAIGRIEDPAPVDSQDILAIAGHV</sequence>
<dbReference type="InterPro" id="IPR013762">
    <property type="entry name" value="Integrase-like_cat_sf"/>
</dbReference>
<evidence type="ECO:0000313" key="3">
    <source>
        <dbReference type="Proteomes" id="UP000054636"/>
    </source>
</evidence>
<dbReference type="EMBL" id="LNFP01000377">
    <property type="protein sequence ID" value="KUF93534.1"/>
    <property type="molecule type" value="Genomic_DNA"/>
</dbReference>
<protein>
    <submittedName>
        <fullName evidence="2">Phosphatidylinositol 4-kinase PIK1</fullName>
    </submittedName>
</protein>
<organism evidence="2 3">
    <name type="scientific">Phytophthora nicotianae</name>
    <name type="common">Potato buckeye rot agent</name>
    <name type="synonym">Phytophthora parasitica</name>
    <dbReference type="NCBI Taxonomy" id="4792"/>
    <lineage>
        <taxon>Eukaryota</taxon>
        <taxon>Sar</taxon>
        <taxon>Stramenopiles</taxon>
        <taxon>Oomycota</taxon>
        <taxon>Peronosporomycetes</taxon>
        <taxon>Peronosporales</taxon>
        <taxon>Peronosporaceae</taxon>
        <taxon>Phytophthora</taxon>
    </lineage>
</organism>